<dbReference type="InterPro" id="IPR055411">
    <property type="entry name" value="LRR_FXL15/At3g58940/PEG3-like"/>
</dbReference>
<dbReference type="Pfam" id="PF08387">
    <property type="entry name" value="FBD"/>
    <property type="match status" value="1"/>
</dbReference>
<dbReference type="SUPFAM" id="SSF52047">
    <property type="entry name" value="RNI-like"/>
    <property type="match status" value="1"/>
</dbReference>
<dbReference type="SUPFAM" id="SSF81383">
    <property type="entry name" value="F-box domain"/>
    <property type="match status" value="1"/>
</dbReference>
<dbReference type="Pfam" id="PF24758">
    <property type="entry name" value="LRR_At5g56370"/>
    <property type="match status" value="1"/>
</dbReference>
<dbReference type="EMBL" id="BMAC01001338">
    <property type="protein sequence ID" value="GFQ06907.1"/>
    <property type="molecule type" value="Genomic_DNA"/>
</dbReference>
<dbReference type="SMART" id="SM00579">
    <property type="entry name" value="FBD"/>
    <property type="match status" value="1"/>
</dbReference>
<proteinExistence type="predicted"/>
<dbReference type="CDD" id="cd22160">
    <property type="entry name" value="F-box_AtFBL13-like"/>
    <property type="match status" value="1"/>
</dbReference>
<evidence type="ECO:0000313" key="3">
    <source>
        <dbReference type="Proteomes" id="UP000653305"/>
    </source>
</evidence>
<dbReference type="InterPro" id="IPR053781">
    <property type="entry name" value="F-box_AtFBL13-like"/>
</dbReference>
<gene>
    <name evidence="2" type="ORF">PHJA_002834700</name>
</gene>
<dbReference type="Gene3D" id="3.80.10.10">
    <property type="entry name" value="Ribonuclease Inhibitor"/>
    <property type="match status" value="1"/>
</dbReference>
<evidence type="ECO:0000259" key="1">
    <source>
        <dbReference type="SMART" id="SM00579"/>
    </source>
</evidence>
<dbReference type="Pfam" id="PF00646">
    <property type="entry name" value="F-box"/>
    <property type="match status" value="1"/>
</dbReference>
<dbReference type="PANTHER" id="PTHR31900">
    <property type="entry name" value="F-BOX/RNI SUPERFAMILY PROTEIN-RELATED"/>
    <property type="match status" value="1"/>
</dbReference>
<dbReference type="Proteomes" id="UP000653305">
    <property type="component" value="Unassembled WGS sequence"/>
</dbReference>
<dbReference type="InterPro" id="IPR036047">
    <property type="entry name" value="F-box-like_dom_sf"/>
</dbReference>
<evidence type="ECO:0000313" key="2">
    <source>
        <dbReference type="EMBL" id="GFQ06907.1"/>
    </source>
</evidence>
<dbReference type="InterPro" id="IPR050232">
    <property type="entry name" value="FBL13/AtMIF1-like"/>
</dbReference>
<reference evidence="2" key="1">
    <citation type="submission" date="2020-07" db="EMBL/GenBank/DDBJ databases">
        <title>Ethylene signaling mediates host invasion by parasitic plants.</title>
        <authorList>
            <person name="Yoshida S."/>
        </authorList>
    </citation>
    <scope>NUCLEOTIDE SEQUENCE</scope>
    <source>
        <strain evidence="2">Okayama</strain>
    </source>
</reference>
<dbReference type="Gene3D" id="1.20.1280.50">
    <property type="match status" value="1"/>
</dbReference>
<dbReference type="InterPro" id="IPR032675">
    <property type="entry name" value="LRR_dom_sf"/>
</dbReference>
<accession>A0A830D5G1</accession>
<feature type="domain" description="FBD" evidence="1">
    <location>
        <begin position="358"/>
        <end position="431"/>
    </location>
</feature>
<comment type="caution">
    <text evidence="2">The sequence shown here is derived from an EMBL/GenBank/DDBJ whole genome shotgun (WGS) entry which is preliminary data.</text>
</comment>
<dbReference type="PANTHER" id="PTHR31900:SF34">
    <property type="entry name" value="EMB|CAB62440.1-RELATED"/>
    <property type="match status" value="1"/>
</dbReference>
<dbReference type="AlphaFoldDB" id="A0A830D5G1"/>
<protein>
    <submittedName>
        <fullName evidence="2">F-box/FBD/LRR-repeat protein at5g56420</fullName>
    </submittedName>
</protein>
<organism evidence="2 3">
    <name type="scientific">Phtheirospermum japonicum</name>
    <dbReference type="NCBI Taxonomy" id="374723"/>
    <lineage>
        <taxon>Eukaryota</taxon>
        <taxon>Viridiplantae</taxon>
        <taxon>Streptophyta</taxon>
        <taxon>Embryophyta</taxon>
        <taxon>Tracheophyta</taxon>
        <taxon>Spermatophyta</taxon>
        <taxon>Magnoliopsida</taxon>
        <taxon>eudicotyledons</taxon>
        <taxon>Gunneridae</taxon>
        <taxon>Pentapetalae</taxon>
        <taxon>asterids</taxon>
        <taxon>lamiids</taxon>
        <taxon>Lamiales</taxon>
        <taxon>Orobanchaceae</taxon>
        <taxon>Orobanchaceae incertae sedis</taxon>
        <taxon>Phtheirospermum</taxon>
    </lineage>
</organism>
<dbReference type="InterPro" id="IPR006566">
    <property type="entry name" value="FBD"/>
</dbReference>
<dbReference type="OrthoDB" id="913041at2759"/>
<sequence>MLSIDRLSALPDDVICHILSFLSTKISVQTSILARRWRFLWAHVSNLDLDSKNHPSGTSFSHTINKVKLLRKGQSIHTICIRYGDFDCGEYELEAWITSAFQCNVQNIYLDLDYHDISYRLPQCLFTCNTLVGLSLYCCSVGISSIADVSFPSLKNLLLCSIEYEADETLPHLLSGCPMLEELVVESILDRDLGCCYISSPTITRLSISIPFDNSGHYITYGRVKINAPGLRYLDVYDCSYDQISFLPMPSLIEADIHFDIYSLEVDYYIYTRCVLKFINSLCKVKCLKLLGASEEFLDLAVAAPYLRFDNLIKLELTADWRFILKFLESADSLQVLIIHKVAKKLQNWMEPIEKRRACLLSSLRMVKIDQFGCTEQELNMVRYLLMNAQVLEMMEIYCQHDGISLEAKSNGLQRIALFHRGSTECVVAFS</sequence>
<name>A0A830D5G1_9LAMI</name>
<keyword evidence="3" id="KW-1185">Reference proteome</keyword>
<dbReference type="InterPro" id="IPR001810">
    <property type="entry name" value="F-box_dom"/>
</dbReference>